<feature type="transmembrane region" description="Helical" evidence="5">
    <location>
        <begin position="181"/>
        <end position="201"/>
    </location>
</feature>
<dbReference type="InterPro" id="IPR002866">
    <property type="entry name" value="Maturase_MatK"/>
</dbReference>
<keyword evidence="5" id="KW-0472">Membrane</keyword>
<dbReference type="PANTHER" id="PTHR34811">
    <property type="entry name" value="MATURASE K"/>
    <property type="match status" value="1"/>
</dbReference>
<feature type="domain" description="Maturase MatK N-terminal" evidence="6">
    <location>
        <begin position="1"/>
        <end position="218"/>
    </location>
</feature>
<dbReference type="GO" id="GO:0009507">
    <property type="term" value="C:chloroplast"/>
    <property type="evidence" value="ECO:0007669"/>
    <property type="project" value="UniProtKB-SubCell"/>
</dbReference>
<dbReference type="GO" id="GO:0006397">
    <property type="term" value="P:mRNA processing"/>
    <property type="evidence" value="ECO:0007669"/>
    <property type="project" value="UniProtKB-KW"/>
</dbReference>
<keyword evidence="3" id="KW-0934">Plastid</keyword>
<keyword evidence="3" id="KW-0150">Chloroplast</keyword>
<comment type="subcellular location">
    <subcellularLocation>
        <location evidence="1">Plastid</location>
        <location evidence="1">Chloroplast</location>
    </subcellularLocation>
</comment>
<protein>
    <submittedName>
        <fullName evidence="7">Maturase</fullName>
    </submittedName>
</protein>
<evidence type="ECO:0000259" key="6">
    <source>
        <dbReference type="Pfam" id="PF01824"/>
    </source>
</evidence>
<keyword evidence="4" id="KW-0507">mRNA processing</keyword>
<keyword evidence="5" id="KW-1133">Transmembrane helix</keyword>
<dbReference type="Pfam" id="PF01824">
    <property type="entry name" value="MatK_N"/>
    <property type="match status" value="1"/>
</dbReference>
<gene>
    <name evidence="7" type="primary">matK</name>
</gene>
<evidence type="ECO:0000256" key="3">
    <source>
        <dbReference type="ARBA" id="ARBA00022528"/>
    </source>
</evidence>
<dbReference type="EMBL" id="AY101343">
    <property type="protein sequence ID" value="AAO11727.1"/>
    <property type="molecule type" value="Genomic_DNA"/>
</dbReference>
<evidence type="ECO:0000313" key="7">
    <source>
        <dbReference type="EMBL" id="AAO11727.1"/>
    </source>
</evidence>
<organism evidence="7">
    <name type="scientific">Narcissus bicolor</name>
    <dbReference type="NCBI Taxonomy" id="54839"/>
    <lineage>
        <taxon>Eukaryota</taxon>
        <taxon>Viridiplantae</taxon>
        <taxon>Streptophyta</taxon>
        <taxon>Embryophyta</taxon>
        <taxon>Tracheophyta</taxon>
        <taxon>Spermatophyta</taxon>
        <taxon>Magnoliopsida</taxon>
        <taxon>Liliopsida</taxon>
        <taxon>Asparagales</taxon>
        <taxon>Amaryllidaceae</taxon>
        <taxon>Amaryllidoideae</taxon>
        <taxon>Narcissus</taxon>
    </lineage>
</organism>
<name>Q8GV86_9ASPA</name>
<feature type="transmembrane region" description="Helical" evidence="5">
    <location>
        <begin position="216"/>
        <end position="234"/>
    </location>
</feature>
<evidence type="ECO:0000256" key="2">
    <source>
        <dbReference type="ARBA" id="ARBA00006621"/>
    </source>
</evidence>
<dbReference type="PANTHER" id="PTHR34811:SF1">
    <property type="entry name" value="MATURASE K"/>
    <property type="match status" value="1"/>
</dbReference>
<evidence type="ECO:0000256" key="5">
    <source>
        <dbReference type="SAM" id="Phobius"/>
    </source>
</evidence>
<proteinExistence type="inferred from homology"/>
<evidence type="ECO:0000256" key="1">
    <source>
        <dbReference type="ARBA" id="ARBA00004229"/>
    </source>
</evidence>
<comment type="similarity">
    <text evidence="2">Belongs to the intron maturase 2 family. MatK subfamily.</text>
</comment>
<dbReference type="InterPro" id="IPR024942">
    <property type="entry name" value="Maturase_MatK_N"/>
</dbReference>
<keyword evidence="5" id="KW-0812">Transmembrane</keyword>
<accession>Q8GV86</accession>
<evidence type="ECO:0000256" key="4">
    <source>
        <dbReference type="ARBA" id="ARBA00022664"/>
    </source>
</evidence>
<reference evidence="7" key="1">
    <citation type="journal article" date="2002" name="Plant Syst. Evol.">
        <title>Phylogenetic analysis of Leucojum and Galanthus (Amaryllidaceae) based on plastid matK and nuclear ribosomal spacer (ITS) DNA sequences and morphology.</title>
        <authorList>
            <person name="Lledo D.M."/>
            <person name="Davis A.P."/>
        </authorList>
    </citation>
    <scope>NUCLEOTIDE SEQUENCE</scope>
</reference>
<dbReference type="AlphaFoldDB" id="Q8GV86"/>
<sequence>MEELQGYLEKDRSRQQHFLYPLLFQEYIYALSHDYGLNGSIFYESAEVFGYDNKSSLALVKRLITRIYQQKSLISLVNDSNQNRFVGHTHNNFFYSRFYSQMISESFSIIVEISFSLRLVSYFKEKEIPKYHNLRSIHSIFPFLEDKFSHLNYVSDILIPHPIHMEILVQILQYRIQDVPFCIYFDSFFTNIIIGIVFSLLKINPFSFFQKKIKDYFGSYTIFMCLNVNFICFYS</sequence>